<proteinExistence type="predicted"/>
<evidence type="ECO:0000313" key="2">
    <source>
        <dbReference type="Proteomes" id="UP000549250"/>
    </source>
</evidence>
<reference evidence="1 2" key="1">
    <citation type="submission" date="2020-08" db="EMBL/GenBank/DDBJ databases">
        <title>Genomic Encyclopedia of Type Strains, Phase III (KMG-III): the genomes of soil and plant-associated and newly described type strains.</title>
        <authorList>
            <person name="Whitman W."/>
        </authorList>
    </citation>
    <scope>NUCLEOTIDE SEQUENCE [LARGE SCALE GENOMIC DNA]</scope>
    <source>
        <strain evidence="1 2">CECT 4462</strain>
    </source>
</reference>
<dbReference type="Proteomes" id="UP000549250">
    <property type="component" value="Unassembled WGS sequence"/>
</dbReference>
<organism evidence="1 2">
    <name type="scientific">Azomonas macrocytogenes</name>
    <name type="common">Azotobacter macrocytogenes</name>
    <dbReference type="NCBI Taxonomy" id="69962"/>
    <lineage>
        <taxon>Bacteria</taxon>
        <taxon>Pseudomonadati</taxon>
        <taxon>Pseudomonadota</taxon>
        <taxon>Gammaproteobacteria</taxon>
        <taxon>Pseudomonadales</taxon>
        <taxon>Pseudomonadaceae</taxon>
        <taxon>Azomonas</taxon>
    </lineage>
</organism>
<keyword evidence="2" id="KW-1185">Reference proteome</keyword>
<dbReference type="RefSeq" id="WP_183166015.1">
    <property type="nucleotide sequence ID" value="NZ_JACHXI010000005.1"/>
</dbReference>
<dbReference type="AlphaFoldDB" id="A0A839T1R9"/>
<protein>
    <submittedName>
        <fullName evidence="1">Uncharacterized protein</fullName>
    </submittedName>
</protein>
<dbReference type="EMBL" id="JACHXI010000005">
    <property type="protein sequence ID" value="MBB3103048.1"/>
    <property type="molecule type" value="Genomic_DNA"/>
</dbReference>
<accession>A0A839T1R9</accession>
<evidence type="ECO:0000313" key="1">
    <source>
        <dbReference type="EMBL" id="MBB3103048.1"/>
    </source>
</evidence>
<sequence length="77" mass="8594">MTWVKLVSLRAVAIIRFGQLFNSPLVKNTAGNDAITRFAAVSSKHIPTGIFAEHPVSALFYRRPFAPSQWPRLRVDG</sequence>
<gene>
    <name evidence="1" type="ORF">FHR87_001443</name>
</gene>
<name>A0A839T1R9_AZOMA</name>
<comment type="caution">
    <text evidence="1">The sequence shown here is derived from an EMBL/GenBank/DDBJ whole genome shotgun (WGS) entry which is preliminary data.</text>
</comment>